<keyword evidence="1" id="KW-0732">Signal</keyword>
<feature type="signal peptide" evidence="1">
    <location>
        <begin position="1"/>
        <end position="21"/>
    </location>
</feature>
<organism evidence="2">
    <name type="scientific">Amblyomma americanum</name>
    <name type="common">Lone star tick</name>
    <dbReference type="NCBI Taxonomy" id="6943"/>
    <lineage>
        <taxon>Eukaryota</taxon>
        <taxon>Metazoa</taxon>
        <taxon>Ecdysozoa</taxon>
        <taxon>Arthropoda</taxon>
        <taxon>Chelicerata</taxon>
        <taxon>Arachnida</taxon>
        <taxon>Acari</taxon>
        <taxon>Parasitiformes</taxon>
        <taxon>Ixodida</taxon>
        <taxon>Ixodoidea</taxon>
        <taxon>Ixodidae</taxon>
        <taxon>Amblyomminae</taxon>
        <taxon>Amblyomma</taxon>
    </lineage>
</organism>
<sequence length="102" mass="11235">MRKMAGSIRFFFLRGSAQSWAVVCKSLNASALDGKTRCDAADSRKLDSLAAKLTNCIVALVETRCDHKRCFVTSYLNCIVSPNVNYSCETTLPIQTEARSHA</sequence>
<dbReference type="AlphaFoldDB" id="A0A0C9SEN5"/>
<proteinExistence type="evidence at transcript level"/>
<reference evidence="2" key="1">
    <citation type="journal article" date="2015" name="PLoS ONE">
        <title>An Insight into the Sialome of the Lone Star Tick, Amblyomma americanum, with a Glimpse on Its Time Dependent Gene Expression.</title>
        <authorList>
            <person name="Karim S."/>
            <person name="Ribeiro J.M."/>
        </authorList>
    </citation>
    <scope>NUCLEOTIDE SEQUENCE</scope>
    <source>
        <tissue evidence="2">Salivary gland</tissue>
    </source>
</reference>
<feature type="chain" id="PRO_5002213038" evidence="1">
    <location>
        <begin position="22"/>
        <end position="102"/>
    </location>
</feature>
<accession>A0A0C9SEN5</accession>
<name>A0A0C9SEN5_AMBAM</name>
<evidence type="ECO:0000313" key="2">
    <source>
        <dbReference type="EMBL" id="JAG91678.1"/>
    </source>
</evidence>
<dbReference type="EMBL" id="GBZX01001062">
    <property type="protein sequence ID" value="JAG91678.1"/>
    <property type="molecule type" value="mRNA"/>
</dbReference>
<evidence type="ECO:0000256" key="1">
    <source>
        <dbReference type="SAM" id="SignalP"/>
    </source>
</evidence>
<protein>
    <submittedName>
        <fullName evidence="2">Putative secreted protein</fullName>
    </submittedName>
</protein>